<evidence type="ECO:0000313" key="4">
    <source>
        <dbReference type="Proteomes" id="UP000319865"/>
    </source>
</evidence>
<evidence type="ECO:0000256" key="2">
    <source>
        <dbReference type="SAM" id="SignalP"/>
    </source>
</evidence>
<feature type="signal peptide" evidence="2">
    <location>
        <begin position="1"/>
        <end position="20"/>
    </location>
</feature>
<dbReference type="EMBL" id="VFQE01000002">
    <property type="protein sequence ID" value="TQN38082.1"/>
    <property type="molecule type" value="Genomic_DNA"/>
</dbReference>
<dbReference type="Proteomes" id="UP000319865">
    <property type="component" value="Unassembled WGS sequence"/>
</dbReference>
<evidence type="ECO:0000313" key="3">
    <source>
        <dbReference type="EMBL" id="TQN38082.1"/>
    </source>
</evidence>
<keyword evidence="1" id="KW-0812">Transmembrane</keyword>
<protein>
    <recommendedName>
        <fullName evidence="5">Ig-like domain-containing protein</fullName>
    </recommendedName>
</protein>
<accession>A0A543P1W8</accession>
<keyword evidence="1" id="KW-0472">Membrane</keyword>
<feature type="chain" id="PRO_5038413098" description="Ig-like domain-containing protein" evidence="2">
    <location>
        <begin position="21"/>
        <end position="175"/>
    </location>
</feature>
<proteinExistence type="predicted"/>
<dbReference type="AlphaFoldDB" id="A0A543P1W8"/>
<name>A0A543P1W8_9ACTN</name>
<keyword evidence="2" id="KW-0732">Signal</keyword>
<comment type="caution">
    <text evidence="3">The sequence shown here is derived from an EMBL/GenBank/DDBJ whole genome shotgun (WGS) entry which is preliminary data.</text>
</comment>
<gene>
    <name evidence="3" type="ORF">FHU33_4763</name>
</gene>
<sequence>MTLGKPVAGVCAATALFVCGATGFPVAPDSVPASTGTLSLGGTATTSLVAGQDLTLTADGFGSNASISIVQYSEPTTLGTTVADSSGHMSVEVALDPSLTGQHTLVALGNAPDGSPHVVESVVTVAAPATSPTGASKLAWTGFSTAAYAGGGFLALLSGIALIRAAQGRKTLPVA</sequence>
<organism evidence="3 4">
    <name type="scientific">Blastococcus colisei</name>
    <dbReference type="NCBI Taxonomy" id="1564162"/>
    <lineage>
        <taxon>Bacteria</taxon>
        <taxon>Bacillati</taxon>
        <taxon>Actinomycetota</taxon>
        <taxon>Actinomycetes</taxon>
        <taxon>Geodermatophilales</taxon>
        <taxon>Geodermatophilaceae</taxon>
        <taxon>Blastococcus</taxon>
    </lineage>
</organism>
<evidence type="ECO:0000256" key="1">
    <source>
        <dbReference type="SAM" id="Phobius"/>
    </source>
</evidence>
<keyword evidence="1" id="KW-1133">Transmembrane helix</keyword>
<dbReference type="RefSeq" id="WP_142027965.1">
    <property type="nucleotide sequence ID" value="NZ_VFQE01000002.1"/>
</dbReference>
<evidence type="ECO:0008006" key="5">
    <source>
        <dbReference type="Google" id="ProtNLM"/>
    </source>
</evidence>
<feature type="transmembrane region" description="Helical" evidence="1">
    <location>
        <begin position="138"/>
        <end position="163"/>
    </location>
</feature>
<keyword evidence="4" id="KW-1185">Reference proteome</keyword>
<reference evidence="3 4" key="1">
    <citation type="submission" date="2019-06" db="EMBL/GenBank/DDBJ databases">
        <title>Sequencing the genomes of 1000 actinobacteria strains.</title>
        <authorList>
            <person name="Klenk H.-P."/>
        </authorList>
    </citation>
    <scope>NUCLEOTIDE SEQUENCE [LARGE SCALE GENOMIC DNA]</scope>
    <source>
        <strain evidence="3 4">DSM 46837</strain>
    </source>
</reference>
<dbReference type="OrthoDB" id="5135378at2"/>